<dbReference type="GO" id="GO:0016787">
    <property type="term" value="F:hydrolase activity"/>
    <property type="evidence" value="ECO:0007669"/>
    <property type="project" value="InterPro"/>
</dbReference>
<evidence type="ECO:0000259" key="1">
    <source>
        <dbReference type="Pfam" id="PF00149"/>
    </source>
</evidence>
<dbReference type="InterPro" id="IPR004843">
    <property type="entry name" value="Calcineurin-like_PHP"/>
</dbReference>
<dbReference type="AlphaFoldDB" id="A0A1T4KTL2"/>
<dbReference type="SUPFAM" id="SSF56300">
    <property type="entry name" value="Metallo-dependent phosphatases"/>
    <property type="match status" value="1"/>
</dbReference>
<proteinExistence type="predicted"/>
<feature type="domain" description="Calcineurin-like phosphoesterase" evidence="1">
    <location>
        <begin position="1"/>
        <end position="164"/>
    </location>
</feature>
<accession>A0A1T4KTL2</accession>
<dbReference type="STRING" id="263852.SAMN02745116_00382"/>
<evidence type="ECO:0000313" key="3">
    <source>
        <dbReference type="Proteomes" id="UP000190328"/>
    </source>
</evidence>
<sequence>MTIWLTSDWHFQHQLVSKLRGFDSPELHDTAFIQKCQKMIAEDDIVFCLGDVVFNANLKGWQENLMLVNEIPGHKHLIAGNHDRCAVNNSNGRKYKQDFQKVFETVSEFVKISYDGTGFLLSHYPYDTTDLLFSNGNPATNKDAYSKYRLRDEGMPLIHGHTHTTMILTYSQNRTPQLNVNLESTKMRPVSIGELSRIMKSCD</sequence>
<reference evidence="3" key="1">
    <citation type="submission" date="2017-02" db="EMBL/GenBank/DDBJ databases">
        <authorList>
            <person name="Varghese N."/>
            <person name="Submissions S."/>
        </authorList>
    </citation>
    <scope>NUCLEOTIDE SEQUENCE [LARGE SCALE GENOMIC DNA]</scope>
    <source>
        <strain evidence="3">ATCC BAA-1030</strain>
    </source>
</reference>
<dbReference type="Pfam" id="PF00149">
    <property type="entry name" value="Metallophos"/>
    <property type="match status" value="1"/>
</dbReference>
<dbReference type="OrthoDB" id="5380073at2"/>
<dbReference type="InterPro" id="IPR029052">
    <property type="entry name" value="Metallo-depent_PP-like"/>
</dbReference>
<dbReference type="RefSeq" id="WP_078806345.1">
    <property type="nucleotide sequence ID" value="NZ_FUXI01000003.1"/>
</dbReference>
<gene>
    <name evidence="2" type="ORF">SAMN02745116_00382</name>
</gene>
<protein>
    <submittedName>
        <fullName evidence="2">Calcineurin-like phosphoesterase superfamily protein</fullName>
    </submittedName>
</protein>
<dbReference type="EMBL" id="FUXI01000003">
    <property type="protein sequence ID" value="SJZ45746.1"/>
    <property type="molecule type" value="Genomic_DNA"/>
</dbReference>
<evidence type="ECO:0000313" key="2">
    <source>
        <dbReference type="EMBL" id="SJZ45746.1"/>
    </source>
</evidence>
<name>A0A1T4KTL2_9ENTE</name>
<dbReference type="Proteomes" id="UP000190328">
    <property type="component" value="Unassembled WGS sequence"/>
</dbReference>
<dbReference type="Gene3D" id="3.60.21.10">
    <property type="match status" value="1"/>
</dbReference>
<keyword evidence="3" id="KW-1185">Reference proteome</keyword>
<organism evidence="2 3">
    <name type="scientific">Pilibacter termitis</name>
    <dbReference type="NCBI Taxonomy" id="263852"/>
    <lineage>
        <taxon>Bacteria</taxon>
        <taxon>Bacillati</taxon>
        <taxon>Bacillota</taxon>
        <taxon>Bacilli</taxon>
        <taxon>Lactobacillales</taxon>
        <taxon>Enterococcaceae</taxon>
        <taxon>Pilibacter</taxon>
    </lineage>
</organism>